<name>A0A4R7G6B7_9MICC</name>
<keyword evidence="2" id="KW-0472">Membrane</keyword>
<feature type="compositionally biased region" description="Gly residues" evidence="1">
    <location>
        <begin position="21"/>
        <end position="33"/>
    </location>
</feature>
<feature type="transmembrane region" description="Helical" evidence="2">
    <location>
        <begin position="217"/>
        <end position="237"/>
    </location>
</feature>
<feature type="transmembrane region" description="Helical" evidence="2">
    <location>
        <begin position="51"/>
        <end position="74"/>
    </location>
</feature>
<feature type="transmembrane region" description="Helical" evidence="2">
    <location>
        <begin position="121"/>
        <end position="139"/>
    </location>
</feature>
<evidence type="ECO:0000256" key="2">
    <source>
        <dbReference type="SAM" id="Phobius"/>
    </source>
</evidence>
<reference evidence="3 4" key="1">
    <citation type="submission" date="2019-03" db="EMBL/GenBank/DDBJ databases">
        <title>Genomic Encyclopedia of Type Strains, Phase III (KMG-III): the genomes of soil and plant-associated and newly described type strains.</title>
        <authorList>
            <person name="Whitman W."/>
        </authorList>
    </citation>
    <scope>NUCLEOTIDE SEQUENCE [LARGE SCALE GENOMIC DNA]</scope>
    <source>
        <strain evidence="3 4">DSM 27373</strain>
    </source>
</reference>
<feature type="transmembrane region" description="Helical" evidence="2">
    <location>
        <begin position="174"/>
        <end position="205"/>
    </location>
</feature>
<organism evidence="3 4">
    <name type="scientific">Nesterenkonia aurantiaca</name>
    <dbReference type="NCBI Taxonomy" id="1436010"/>
    <lineage>
        <taxon>Bacteria</taxon>
        <taxon>Bacillati</taxon>
        <taxon>Actinomycetota</taxon>
        <taxon>Actinomycetes</taxon>
        <taxon>Micrococcales</taxon>
        <taxon>Micrococcaceae</taxon>
        <taxon>Nesterenkonia</taxon>
    </lineage>
</organism>
<feature type="region of interest" description="Disordered" evidence="1">
    <location>
        <begin position="1"/>
        <end position="37"/>
    </location>
</feature>
<evidence type="ECO:0008006" key="5">
    <source>
        <dbReference type="Google" id="ProtNLM"/>
    </source>
</evidence>
<keyword evidence="2" id="KW-1133">Transmembrane helix</keyword>
<dbReference type="AlphaFoldDB" id="A0A4R7G6B7"/>
<dbReference type="EMBL" id="SOAN01000002">
    <property type="protein sequence ID" value="TDS86911.1"/>
    <property type="molecule type" value="Genomic_DNA"/>
</dbReference>
<proteinExistence type="predicted"/>
<feature type="transmembrane region" description="Helical" evidence="2">
    <location>
        <begin position="145"/>
        <end position="167"/>
    </location>
</feature>
<evidence type="ECO:0000313" key="3">
    <source>
        <dbReference type="EMBL" id="TDS86911.1"/>
    </source>
</evidence>
<protein>
    <recommendedName>
        <fullName evidence="5">PAP2 superfamily protein</fullName>
    </recommendedName>
</protein>
<accession>A0A4R7G6B7</accession>
<dbReference type="CDD" id="cd01610">
    <property type="entry name" value="PAP2_like"/>
    <property type="match status" value="1"/>
</dbReference>
<evidence type="ECO:0000256" key="1">
    <source>
        <dbReference type="SAM" id="MobiDB-lite"/>
    </source>
</evidence>
<evidence type="ECO:0000313" key="4">
    <source>
        <dbReference type="Proteomes" id="UP000294506"/>
    </source>
</evidence>
<sequence length="240" mass="24803">MPRVSPEADHDSALGAQDAGPDGGAGDGAGDGAGTRERPSLSAAQHILGRAAWVGSEVFSPPVLIALMLVSLAVVTDPNWVVTTVISVIAFAVIPQAVAIAMTLRGRATDKFIVNRAQRHLFYAIVMASTLLGAAATLLVTESAWVSWACFIAVGLVAVVAVINTVFKISLHALISALTAVVIASAFSWWVLLATIPVWALVIWSRVHLGRHSRSEVIAGSTLGFLAAGVLLLGAGVPMG</sequence>
<gene>
    <name evidence="3" type="ORF">EV640_102206</name>
</gene>
<dbReference type="Proteomes" id="UP000294506">
    <property type="component" value="Unassembled WGS sequence"/>
</dbReference>
<feature type="transmembrane region" description="Helical" evidence="2">
    <location>
        <begin position="80"/>
        <end position="101"/>
    </location>
</feature>
<comment type="caution">
    <text evidence="3">The sequence shown here is derived from an EMBL/GenBank/DDBJ whole genome shotgun (WGS) entry which is preliminary data.</text>
</comment>
<keyword evidence="4" id="KW-1185">Reference proteome</keyword>
<keyword evidence="2" id="KW-0812">Transmembrane</keyword>
<feature type="compositionally biased region" description="Basic and acidic residues" evidence="1">
    <location>
        <begin position="1"/>
        <end position="12"/>
    </location>
</feature>